<gene>
    <name evidence="2" type="ORF">JTE90_008388</name>
</gene>
<proteinExistence type="predicted"/>
<accession>A0AAV6V3K7</accession>
<sequence>MPVIEELPYPRRSKICLVGGMPKQGSHFLSLTRSQTPPFYFRPLEEQGGHSSQGNHQERKKKLIKKSAPRGKAVALVSRLGQVISFTTLVRLMNVLSLICLPPSTMSDIGQQESIKDSNSLAIADLATSNLREMISKHSNPVDSSSRPGMGG</sequence>
<evidence type="ECO:0000313" key="2">
    <source>
        <dbReference type="EMBL" id="KAG8191074.1"/>
    </source>
</evidence>
<reference evidence="2 3" key="1">
    <citation type="journal article" date="2022" name="Nat. Ecol. Evol.">
        <title>A masculinizing supergene underlies an exaggerated male reproductive morph in a spider.</title>
        <authorList>
            <person name="Hendrickx F."/>
            <person name="De Corte Z."/>
            <person name="Sonet G."/>
            <person name="Van Belleghem S.M."/>
            <person name="Kostlbacher S."/>
            <person name="Vangestel C."/>
        </authorList>
    </citation>
    <scope>NUCLEOTIDE SEQUENCE [LARGE SCALE GENOMIC DNA]</scope>
    <source>
        <strain evidence="2">W744_W776</strain>
    </source>
</reference>
<evidence type="ECO:0000256" key="1">
    <source>
        <dbReference type="SAM" id="MobiDB-lite"/>
    </source>
</evidence>
<name>A0AAV6V3K7_9ARAC</name>
<keyword evidence="3" id="KW-1185">Reference proteome</keyword>
<dbReference type="AlphaFoldDB" id="A0AAV6V3K7"/>
<comment type="caution">
    <text evidence="2">The sequence shown here is derived from an EMBL/GenBank/DDBJ whole genome shotgun (WGS) entry which is preliminary data.</text>
</comment>
<organism evidence="2 3">
    <name type="scientific">Oedothorax gibbosus</name>
    <dbReference type="NCBI Taxonomy" id="931172"/>
    <lineage>
        <taxon>Eukaryota</taxon>
        <taxon>Metazoa</taxon>
        <taxon>Ecdysozoa</taxon>
        <taxon>Arthropoda</taxon>
        <taxon>Chelicerata</taxon>
        <taxon>Arachnida</taxon>
        <taxon>Araneae</taxon>
        <taxon>Araneomorphae</taxon>
        <taxon>Entelegynae</taxon>
        <taxon>Araneoidea</taxon>
        <taxon>Linyphiidae</taxon>
        <taxon>Erigoninae</taxon>
        <taxon>Oedothorax</taxon>
    </lineage>
</organism>
<feature type="region of interest" description="Disordered" evidence="1">
    <location>
        <begin position="43"/>
        <end position="69"/>
    </location>
</feature>
<dbReference type="Proteomes" id="UP000827092">
    <property type="component" value="Unassembled WGS sequence"/>
</dbReference>
<feature type="compositionally biased region" description="Basic residues" evidence="1">
    <location>
        <begin position="58"/>
        <end position="69"/>
    </location>
</feature>
<protein>
    <submittedName>
        <fullName evidence="2">Uncharacterized protein</fullName>
    </submittedName>
</protein>
<dbReference type="EMBL" id="JAFNEN010000167">
    <property type="protein sequence ID" value="KAG8191074.1"/>
    <property type="molecule type" value="Genomic_DNA"/>
</dbReference>
<evidence type="ECO:0000313" key="3">
    <source>
        <dbReference type="Proteomes" id="UP000827092"/>
    </source>
</evidence>